<evidence type="ECO:0000256" key="3">
    <source>
        <dbReference type="ARBA" id="ARBA00023136"/>
    </source>
</evidence>
<dbReference type="InterPro" id="IPR011701">
    <property type="entry name" value="MFS"/>
</dbReference>
<feature type="transmembrane region" description="Helical" evidence="4">
    <location>
        <begin position="40"/>
        <end position="62"/>
    </location>
</feature>
<feature type="transmembrane region" description="Helical" evidence="4">
    <location>
        <begin position="295"/>
        <end position="315"/>
    </location>
</feature>
<feature type="transmembrane region" description="Helical" evidence="4">
    <location>
        <begin position="356"/>
        <end position="377"/>
    </location>
</feature>
<feature type="transmembrane region" description="Helical" evidence="4">
    <location>
        <begin position="202"/>
        <end position="231"/>
    </location>
</feature>
<dbReference type="SUPFAM" id="SSF103473">
    <property type="entry name" value="MFS general substrate transporter"/>
    <property type="match status" value="1"/>
</dbReference>
<evidence type="ECO:0000256" key="1">
    <source>
        <dbReference type="ARBA" id="ARBA00022692"/>
    </source>
</evidence>
<feature type="transmembrane region" description="Helical" evidence="4">
    <location>
        <begin position="92"/>
        <end position="110"/>
    </location>
</feature>
<dbReference type="PANTHER" id="PTHR43129:SF1">
    <property type="entry name" value="FOSMIDOMYCIN RESISTANCE PROTEIN"/>
    <property type="match status" value="1"/>
</dbReference>
<feature type="domain" description="Major facilitator superfamily (MFS) profile" evidence="5">
    <location>
        <begin position="5"/>
        <end position="380"/>
    </location>
</feature>
<dbReference type="GO" id="GO:0022857">
    <property type="term" value="F:transmembrane transporter activity"/>
    <property type="evidence" value="ECO:0007669"/>
    <property type="project" value="InterPro"/>
</dbReference>
<organism evidence="6">
    <name type="scientific">Thermodesulfobium narugense</name>
    <dbReference type="NCBI Taxonomy" id="184064"/>
    <lineage>
        <taxon>Bacteria</taxon>
        <taxon>Pseudomonadati</taxon>
        <taxon>Thermodesulfobiota</taxon>
        <taxon>Thermodesulfobiia</taxon>
        <taxon>Thermodesulfobiales</taxon>
        <taxon>Thermodesulfobiaceae</taxon>
        <taxon>Thermodesulfobium</taxon>
    </lineage>
</organism>
<comment type="caution">
    <text evidence="6">The sequence shown here is derived from an EMBL/GenBank/DDBJ whole genome shotgun (WGS) entry which is preliminary data.</text>
</comment>
<dbReference type="CDD" id="cd17478">
    <property type="entry name" value="MFS_FsR"/>
    <property type="match status" value="1"/>
</dbReference>
<protein>
    <submittedName>
        <fullName evidence="6">MFS transporter</fullName>
    </submittedName>
</protein>
<keyword evidence="2 4" id="KW-1133">Transmembrane helix</keyword>
<accession>A0A7C5P8M1</accession>
<dbReference type="Gene3D" id="1.20.1250.20">
    <property type="entry name" value="MFS general substrate transporter like domains"/>
    <property type="match status" value="2"/>
</dbReference>
<feature type="transmembrane region" description="Helical" evidence="4">
    <location>
        <begin position="243"/>
        <end position="263"/>
    </location>
</feature>
<feature type="transmembrane region" description="Helical" evidence="4">
    <location>
        <begin position="131"/>
        <end position="154"/>
    </location>
</feature>
<keyword evidence="1 4" id="KW-0812">Transmembrane</keyword>
<evidence type="ECO:0000313" key="6">
    <source>
        <dbReference type="EMBL" id="HHI66088.1"/>
    </source>
</evidence>
<gene>
    <name evidence="6" type="ORF">ENL70_06040</name>
</gene>
<dbReference type="InterPro" id="IPR036259">
    <property type="entry name" value="MFS_trans_sf"/>
</dbReference>
<reference evidence="6" key="1">
    <citation type="journal article" date="2020" name="mSystems">
        <title>Genome- and Community-Level Interaction Insights into Carbon Utilization and Element Cycling Functions of Hydrothermarchaeota in Hydrothermal Sediment.</title>
        <authorList>
            <person name="Zhou Z."/>
            <person name="Liu Y."/>
            <person name="Xu W."/>
            <person name="Pan J."/>
            <person name="Luo Z.H."/>
            <person name="Li M."/>
        </authorList>
    </citation>
    <scope>NUCLEOTIDE SEQUENCE [LARGE SCALE GENOMIC DNA]</scope>
    <source>
        <strain evidence="6">SpSt-1019</strain>
    </source>
</reference>
<dbReference type="InterPro" id="IPR020846">
    <property type="entry name" value="MFS_dom"/>
</dbReference>
<evidence type="ECO:0000256" key="2">
    <source>
        <dbReference type="ARBA" id="ARBA00022989"/>
    </source>
</evidence>
<feature type="transmembrane region" description="Helical" evidence="4">
    <location>
        <begin position="160"/>
        <end position="181"/>
    </location>
</feature>
<name>A0A7C5P8M1_9BACT</name>
<evidence type="ECO:0000259" key="5">
    <source>
        <dbReference type="PROSITE" id="PS50850"/>
    </source>
</evidence>
<keyword evidence="3 4" id="KW-0472">Membrane</keyword>
<evidence type="ECO:0000256" key="4">
    <source>
        <dbReference type="SAM" id="Phobius"/>
    </source>
</evidence>
<dbReference type="PROSITE" id="PS50850">
    <property type="entry name" value="MFS"/>
    <property type="match status" value="1"/>
</dbReference>
<proteinExistence type="predicted"/>
<dbReference type="Pfam" id="PF07690">
    <property type="entry name" value="MFS_1"/>
    <property type="match status" value="1"/>
</dbReference>
<feature type="transmembrane region" description="Helical" evidence="4">
    <location>
        <begin position="327"/>
        <end position="350"/>
    </location>
</feature>
<dbReference type="EMBL" id="DRUY01000205">
    <property type="protein sequence ID" value="HHI66088.1"/>
    <property type="molecule type" value="Genomic_DNA"/>
</dbReference>
<feature type="transmembrane region" description="Helical" evidence="4">
    <location>
        <begin position="69"/>
        <end position="86"/>
    </location>
</feature>
<dbReference type="AlphaFoldDB" id="A0A7C5P8M1"/>
<dbReference type="GO" id="GO:0005886">
    <property type="term" value="C:plasma membrane"/>
    <property type="evidence" value="ECO:0007669"/>
    <property type="project" value="TreeGrafter"/>
</dbReference>
<sequence>MNYKYLFLLTMGHLFTDLNQGALPALLPFMITVHGLNYAQAAGLIFAANFLSSLVQPLFGIMADKHARVWMMIVGIFLAGLGIGLSGYIPNYIILFCIISISGLGVAMFHPEGALLANKLAGSKKASGLSLFALGGNGGYALGPILATIAILHFGFHATIILFILSLFMAILFTPHIPFFDKILKSPKETKTAWARNTKNQIGAFLILTGIVFCRSSIFFGLNTFIPLLWINYYHASQTEGSTALAIFFLMGAIGTIIGGNLADRLGYVNIVRLGFIILLPALLLFPFIDNKVLAMALLVPIGFGVYMAFSPMVVLGQKYLPNSMGLASGVTIGLAVSVGGIIAPLLGMIADSYGLISAFYVIAIIPLIASPLSFCLPKD</sequence>
<feature type="transmembrane region" description="Helical" evidence="4">
    <location>
        <begin position="270"/>
        <end position="289"/>
    </location>
</feature>
<dbReference type="PANTHER" id="PTHR43129">
    <property type="entry name" value="FOSMIDOMYCIN RESISTANCE PROTEIN"/>
    <property type="match status" value="1"/>
</dbReference>